<comment type="caution">
    <text evidence="1">The sequence shown here is derived from an EMBL/GenBank/DDBJ whole genome shotgun (WGS) entry which is preliminary data.</text>
</comment>
<keyword evidence="2" id="KW-1185">Reference proteome</keyword>
<evidence type="ECO:0000313" key="1">
    <source>
        <dbReference type="EMBL" id="GIY96856.1"/>
    </source>
</evidence>
<protein>
    <submittedName>
        <fullName evidence="1">Uncharacterized protein</fullName>
    </submittedName>
</protein>
<sequence>MKEGDLNGVRLHLSTGYWLPDFVCGRIQMEGVGMLLGHECWQMQRGPEALHLMELQIKSRLQLYIRLSRDLREGVEWPRMTSSRKKRRTLEKFGVCIIKRNLPEHRVSYGNRDGSGMKFEYSSSHTKQEGPMRNLDVIKRNLPRTAAGWKIRLPRAKNFCQKVARQGYYDV</sequence>
<proteinExistence type="predicted"/>
<gene>
    <name evidence="1" type="ORF">CEXT_309031</name>
</gene>
<reference evidence="1 2" key="1">
    <citation type="submission" date="2021-06" db="EMBL/GenBank/DDBJ databases">
        <title>Caerostris extrusa draft genome.</title>
        <authorList>
            <person name="Kono N."/>
            <person name="Arakawa K."/>
        </authorList>
    </citation>
    <scope>NUCLEOTIDE SEQUENCE [LARGE SCALE GENOMIC DNA]</scope>
</reference>
<evidence type="ECO:0000313" key="2">
    <source>
        <dbReference type="Proteomes" id="UP001054945"/>
    </source>
</evidence>
<accession>A0AAV4XS91</accession>
<dbReference type="Proteomes" id="UP001054945">
    <property type="component" value="Unassembled WGS sequence"/>
</dbReference>
<dbReference type="EMBL" id="BPLR01000710">
    <property type="protein sequence ID" value="GIY96856.1"/>
    <property type="molecule type" value="Genomic_DNA"/>
</dbReference>
<dbReference type="AlphaFoldDB" id="A0AAV4XS91"/>
<organism evidence="1 2">
    <name type="scientific">Caerostris extrusa</name>
    <name type="common">Bark spider</name>
    <name type="synonym">Caerostris bankana</name>
    <dbReference type="NCBI Taxonomy" id="172846"/>
    <lineage>
        <taxon>Eukaryota</taxon>
        <taxon>Metazoa</taxon>
        <taxon>Ecdysozoa</taxon>
        <taxon>Arthropoda</taxon>
        <taxon>Chelicerata</taxon>
        <taxon>Arachnida</taxon>
        <taxon>Araneae</taxon>
        <taxon>Araneomorphae</taxon>
        <taxon>Entelegynae</taxon>
        <taxon>Araneoidea</taxon>
        <taxon>Araneidae</taxon>
        <taxon>Caerostris</taxon>
    </lineage>
</organism>
<name>A0AAV4XS91_CAEEX</name>